<dbReference type="InterPro" id="IPR013783">
    <property type="entry name" value="Ig-like_fold"/>
</dbReference>
<dbReference type="GO" id="GO:0009897">
    <property type="term" value="C:external side of plasma membrane"/>
    <property type="evidence" value="ECO:0007669"/>
    <property type="project" value="TreeGrafter"/>
</dbReference>
<feature type="signal peptide" evidence="13">
    <location>
        <begin position="1"/>
        <end position="30"/>
    </location>
</feature>
<dbReference type="Gene3D" id="2.60.40.10">
    <property type="entry name" value="Immunoglobulins"/>
    <property type="match status" value="4"/>
</dbReference>
<keyword evidence="10" id="KW-0393">Immunoglobulin domain</keyword>
<dbReference type="KEGG" id="ipu:108263078"/>
<keyword evidence="7" id="KW-1015">Disulfide bond</keyword>
<evidence type="ECO:0000256" key="8">
    <source>
        <dbReference type="ARBA" id="ARBA00023170"/>
    </source>
</evidence>
<dbReference type="GO" id="GO:0042102">
    <property type="term" value="P:positive regulation of T cell proliferation"/>
    <property type="evidence" value="ECO:0007669"/>
    <property type="project" value="TreeGrafter"/>
</dbReference>
<evidence type="ECO:0000256" key="4">
    <source>
        <dbReference type="ARBA" id="ARBA00022729"/>
    </source>
</evidence>
<evidence type="ECO:0000256" key="2">
    <source>
        <dbReference type="ARBA" id="ARBA00022475"/>
    </source>
</evidence>
<dbReference type="SMART" id="SM00406">
    <property type="entry name" value="IGv"/>
    <property type="match status" value="2"/>
</dbReference>
<evidence type="ECO:0000256" key="7">
    <source>
        <dbReference type="ARBA" id="ARBA00023157"/>
    </source>
</evidence>
<name>A0A9F7RDZ0_ICTPU</name>
<evidence type="ECO:0000256" key="9">
    <source>
        <dbReference type="ARBA" id="ARBA00023180"/>
    </source>
</evidence>
<proteinExistence type="predicted"/>
<organism evidence="15 16">
    <name type="scientific">Ictalurus punctatus</name>
    <name type="common">Channel catfish</name>
    <name type="synonym">Silurus punctatus</name>
    <dbReference type="NCBI Taxonomy" id="7998"/>
    <lineage>
        <taxon>Eukaryota</taxon>
        <taxon>Metazoa</taxon>
        <taxon>Chordata</taxon>
        <taxon>Craniata</taxon>
        <taxon>Vertebrata</taxon>
        <taxon>Euteleostomi</taxon>
        <taxon>Actinopterygii</taxon>
        <taxon>Neopterygii</taxon>
        <taxon>Teleostei</taxon>
        <taxon>Ostariophysi</taxon>
        <taxon>Siluriformes</taxon>
        <taxon>Ictaluridae</taxon>
        <taxon>Ictalurus</taxon>
    </lineage>
</organism>
<dbReference type="GO" id="GO:0071222">
    <property type="term" value="P:cellular response to lipopolysaccharide"/>
    <property type="evidence" value="ECO:0007669"/>
    <property type="project" value="TreeGrafter"/>
</dbReference>
<dbReference type="GO" id="GO:0031295">
    <property type="term" value="P:T cell costimulation"/>
    <property type="evidence" value="ECO:0007669"/>
    <property type="project" value="TreeGrafter"/>
</dbReference>
<dbReference type="SUPFAM" id="SSF48726">
    <property type="entry name" value="Immunoglobulin"/>
    <property type="match status" value="2"/>
</dbReference>
<dbReference type="GO" id="GO:0006955">
    <property type="term" value="P:immune response"/>
    <property type="evidence" value="ECO:0007669"/>
    <property type="project" value="TreeGrafter"/>
</dbReference>
<feature type="domain" description="Ig-like" evidence="14">
    <location>
        <begin position="427"/>
        <end position="526"/>
    </location>
</feature>
<feature type="chain" id="PRO_5039944196" evidence="13">
    <location>
        <begin position="31"/>
        <end position="690"/>
    </location>
</feature>
<dbReference type="InterPro" id="IPR003599">
    <property type="entry name" value="Ig_sub"/>
</dbReference>
<feature type="domain" description="Ig-like" evidence="14">
    <location>
        <begin position="48"/>
        <end position="143"/>
    </location>
</feature>
<keyword evidence="6 12" id="KW-0472">Membrane</keyword>
<dbReference type="InterPro" id="IPR013106">
    <property type="entry name" value="Ig_V-set"/>
</dbReference>
<reference evidence="16" key="2">
    <citation type="submission" date="2025-08" db="UniProtKB">
        <authorList>
            <consortium name="RefSeq"/>
        </authorList>
    </citation>
    <scope>IDENTIFICATION</scope>
    <source>
        <tissue evidence="16">Blood</tissue>
    </source>
</reference>
<dbReference type="FunFam" id="2.60.40.10:FF:000142">
    <property type="entry name" value="V-set domain-containing T-cell activation inhibitor 1"/>
    <property type="match status" value="2"/>
</dbReference>
<keyword evidence="8" id="KW-0675">Receptor</keyword>
<dbReference type="InterPro" id="IPR007110">
    <property type="entry name" value="Ig-like_dom"/>
</dbReference>
<dbReference type="OrthoDB" id="5857426at2759"/>
<accession>A0A9F7RDZ0</accession>
<dbReference type="InterPro" id="IPR053896">
    <property type="entry name" value="BTN3A2-like_Ig-C"/>
</dbReference>
<evidence type="ECO:0000256" key="10">
    <source>
        <dbReference type="ARBA" id="ARBA00023319"/>
    </source>
</evidence>
<sequence>MRVNTRRISAQTPSLHLLLLLLLVLDGVSSYTEFEISVPAHVQMGMYGESVVLPCTFPVSSSWDAGSSVITWQRQLEVVHSFFYGRDQPQYQSPSYANRTSLFYQEMKNGNASLRLDRTTLEDAGEYTCSISTQLGSQRKSFSLKVAAFYPEPRLHISMLNDGHVEVVVTSEGGYPSPSLQWLMGNESDITNDTLTQLRQDEHTRLYSVNSKLNLSGTVNSSITFIMKNPDLGQEIRRNIELFSENGRIDQSERRAVIIALSVLGVVLLIVIISVIILLRQWKMKKHNPLNTSERTIESSEAPTPQTETQRSSDEAESVTETLIKEHSRRDDCRHAVCVCVCVCVRARAFLFPLARVFVSTGACSDGRRSFSTVVVGEGRACPGMSVNVKFSALASFLTLLLFLTAVSCHTEFEISVPARVQMGMYGESVVLPCTFPVSSSWDAGSSVITWQRQLEVVHSFFHGRDQPQYQSPSYANRTSLFYQEMKNGNASLRLDRTTLEDAGEYTCSISTQLGSQRKSFGLKVAAFYPEPRLHISMLNDGHVEVLVTSEGGYPSPSLQWLMGNKSDITNDTLTQLRQDEHTRLYSVNSKLNLSGTVNSSITFIMKNPDLGQEIRRNIELFSDNGGFDKAVQRAVIVGPCVVGVVIVAAIISVLVFDKRRWLKKNKSQNTSDVRSLESSAALSASDRNL</sequence>
<dbReference type="InterPro" id="IPR003598">
    <property type="entry name" value="Ig_sub2"/>
</dbReference>
<evidence type="ECO:0000256" key="1">
    <source>
        <dbReference type="ARBA" id="ARBA00004251"/>
    </source>
</evidence>
<evidence type="ECO:0000256" key="11">
    <source>
        <dbReference type="SAM" id="MobiDB-lite"/>
    </source>
</evidence>
<keyword evidence="2" id="KW-1003">Cell membrane</keyword>
<dbReference type="InterPro" id="IPR051713">
    <property type="entry name" value="T-cell_Activation_Regulation"/>
</dbReference>
<keyword evidence="3 12" id="KW-0812">Transmembrane</keyword>
<dbReference type="GeneID" id="108263078"/>
<protein>
    <submittedName>
        <fullName evidence="16">Uncharacterized protein LOC108263078</fullName>
    </submittedName>
</protein>
<comment type="subcellular location">
    <subcellularLocation>
        <location evidence="1">Cell membrane</location>
        <topology evidence="1">Single-pass type I membrane protein</topology>
    </subcellularLocation>
</comment>
<dbReference type="GO" id="GO:0007166">
    <property type="term" value="P:cell surface receptor signaling pathway"/>
    <property type="evidence" value="ECO:0007669"/>
    <property type="project" value="TreeGrafter"/>
</dbReference>
<keyword evidence="5 12" id="KW-1133">Transmembrane helix</keyword>
<dbReference type="SMART" id="SM00409">
    <property type="entry name" value="IG"/>
    <property type="match status" value="2"/>
</dbReference>
<dbReference type="Pfam" id="PF07686">
    <property type="entry name" value="V-set"/>
    <property type="match status" value="2"/>
</dbReference>
<dbReference type="InterPro" id="IPR036179">
    <property type="entry name" value="Ig-like_dom_sf"/>
</dbReference>
<keyword evidence="4 13" id="KW-0732">Signal</keyword>
<feature type="region of interest" description="Disordered" evidence="11">
    <location>
        <begin position="290"/>
        <end position="321"/>
    </location>
</feature>
<feature type="compositionally biased region" description="Polar residues" evidence="11">
    <location>
        <begin position="290"/>
        <end position="310"/>
    </location>
</feature>
<reference evidence="15" key="1">
    <citation type="journal article" date="2016" name="Nat. Commun.">
        <title>The channel catfish genome sequence provides insights into the evolution of scale formation in teleosts.</title>
        <authorList>
            <person name="Liu Z."/>
            <person name="Liu S."/>
            <person name="Yao J."/>
            <person name="Bao L."/>
            <person name="Zhang J."/>
            <person name="Li Y."/>
            <person name="Jiang C."/>
            <person name="Sun L."/>
            <person name="Wang R."/>
            <person name="Zhang Y."/>
            <person name="Zhou T."/>
            <person name="Zeng Q."/>
            <person name="Fu Q."/>
            <person name="Gao S."/>
            <person name="Li N."/>
            <person name="Koren S."/>
            <person name="Jiang Y."/>
            <person name="Zimin A."/>
            <person name="Xu P."/>
            <person name="Phillippy A.M."/>
            <person name="Geng X."/>
            <person name="Song L."/>
            <person name="Sun F."/>
            <person name="Li C."/>
            <person name="Wang X."/>
            <person name="Chen A."/>
            <person name="Jin Y."/>
            <person name="Yuan Z."/>
            <person name="Yang Y."/>
            <person name="Tan S."/>
            <person name="Peatman E."/>
            <person name="Lu J."/>
            <person name="Qin Z."/>
            <person name="Dunham R."/>
            <person name="Li Z."/>
            <person name="Sonstegard T."/>
            <person name="Feng J."/>
            <person name="Danzmann R.G."/>
            <person name="Schroeder S."/>
            <person name="Scheffler B."/>
            <person name="Duke M.V."/>
            <person name="Ballard L."/>
            <person name="Kucuktas H."/>
            <person name="Kaltenboeck L."/>
            <person name="Liu H."/>
            <person name="Armbruster J."/>
            <person name="Xie Y."/>
            <person name="Kirby M.L."/>
            <person name="Tian Y."/>
            <person name="Flanagan M.E."/>
            <person name="Mu W."/>
            <person name="Waldbieser G.C."/>
        </authorList>
    </citation>
    <scope>NUCLEOTIDE SEQUENCE [LARGE SCALE GENOMIC DNA]</scope>
    <source>
        <strain evidence="15">SDA103</strain>
    </source>
</reference>
<dbReference type="SMART" id="SM00408">
    <property type="entry name" value="IGc2"/>
    <property type="match status" value="2"/>
</dbReference>
<keyword evidence="9" id="KW-0325">Glycoprotein</keyword>
<evidence type="ECO:0000313" key="16">
    <source>
        <dbReference type="RefSeq" id="XP_053534956.1"/>
    </source>
</evidence>
<feature type="transmembrane region" description="Helical" evidence="12">
    <location>
        <begin position="635"/>
        <end position="657"/>
    </location>
</feature>
<dbReference type="GO" id="GO:0042130">
    <property type="term" value="P:negative regulation of T cell proliferation"/>
    <property type="evidence" value="ECO:0007669"/>
    <property type="project" value="TreeGrafter"/>
</dbReference>
<evidence type="ECO:0000256" key="6">
    <source>
        <dbReference type="ARBA" id="ARBA00023136"/>
    </source>
</evidence>
<dbReference type="PANTHER" id="PTHR25466:SF14">
    <property type="entry name" value="BUTYROPHILIN SUBFAMILY 2 MEMBER A2-LIKE-RELATED"/>
    <property type="match status" value="1"/>
</dbReference>
<dbReference type="Pfam" id="PF22705">
    <property type="entry name" value="C2-set_3"/>
    <property type="match status" value="2"/>
</dbReference>
<dbReference type="RefSeq" id="XP_053534956.1">
    <property type="nucleotide sequence ID" value="XM_053678981.1"/>
</dbReference>
<evidence type="ECO:0000259" key="14">
    <source>
        <dbReference type="PROSITE" id="PS50835"/>
    </source>
</evidence>
<dbReference type="Proteomes" id="UP000221080">
    <property type="component" value="Chromosome 3"/>
</dbReference>
<feature type="transmembrane region" description="Helical" evidence="12">
    <location>
        <begin position="256"/>
        <end position="279"/>
    </location>
</feature>
<dbReference type="AlphaFoldDB" id="A0A9F7RDZ0"/>
<evidence type="ECO:0000313" key="15">
    <source>
        <dbReference type="Proteomes" id="UP000221080"/>
    </source>
</evidence>
<evidence type="ECO:0000256" key="3">
    <source>
        <dbReference type="ARBA" id="ARBA00022692"/>
    </source>
</evidence>
<dbReference type="PANTHER" id="PTHR25466">
    <property type="entry name" value="T-LYMPHOCYTE ACTIVATION ANTIGEN"/>
    <property type="match status" value="1"/>
</dbReference>
<evidence type="ECO:0000256" key="5">
    <source>
        <dbReference type="ARBA" id="ARBA00022989"/>
    </source>
</evidence>
<dbReference type="PROSITE" id="PS50835">
    <property type="entry name" value="IG_LIKE"/>
    <property type="match status" value="2"/>
</dbReference>
<keyword evidence="15" id="KW-1185">Reference proteome</keyword>
<evidence type="ECO:0000256" key="12">
    <source>
        <dbReference type="SAM" id="Phobius"/>
    </source>
</evidence>
<gene>
    <name evidence="16" type="primary">LOC108263078</name>
</gene>
<evidence type="ECO:0000256" key="13">
    <source>
        <dbReference type="SAM" id="SignalP"/>
    </source>
</evidence>